<dbReference type="PRINTS" id="PR00463">
    <property type="entry name" value="EP450I"/>
</dbReference>
<keyword evidence="6 8" id="KW-0503">Monooxygenase</keyword>
<evidence type="ECO:0000256" key="2">
    <source>
        <dbReference type="ARBA" id="ARBA00022617"/>
    </source>
</evidence>
<feature type="binding site" description="axial binding residue" evidence="7">
    <location>
        <position position="372"/>
    </location>
    <ligand>
        <name>heme</name>
        <dbReference type="ChEBI" id="CHEBI:30413"/>
    </ligand>
    <ligandPart>
        <name>Fe</name>
        <dbReference type="ChEBI" id="CHEBI:18248"/>
    </ligandPart>
</feature>
<reference evidence="10 11" key="1">
    <citation type="submission" date="2020-02" db="EMBL/GenBank/DDBJ databases">
        <title>Draft genome sequence of Haematococcus lacustris strain NIES-144.</title>
        <authorList>
            <person name="Morimoto D."/>
            <person name="Nakagawa S."/>
            <person name="Yoshida T."/>
            <person name="Sawayama S."/>
        </authorList>
    </citation>
    <scope>NUCLEOTIDE SEQUENCE [LARGE SCALE GENOMIC DNA]</scope>
    <source>
        <strain evidence="10 11">NIES-144</strain>
    </source>
</reference>
<dbReference type="PANTHER" id="PTHR24291">
    <property type="entry name" value="CYTOCHROME P450 FAMILY 4"/>
    <property type="match status" value="1"/>
</dbReference>
<evidence type="ECO:0000256" key="4">
    <source>
        <dbReference type="ARBA" id="ARBA00023002"/>
    </source>
</evidence>
<feature type="region of interest" description="Disordered" evidence="9">
    <location>
        <begin position="96"/>
        <end position="121"/>
    </location>
</feature>
<keyword evidence="4 8" id="KW-0560">Oxidoreductase</keyword>
<keyword evidence="2 7" id="KW-0349">Heme</keyword>
<dbReference type="SUPFAM" id="SSF48264">
    <property type="entry name" value="Cytochrome P450"/>
    <property type="match status" value="1"/>
</dbReference>
<keyword evidence="3 7" id="KW-0479">Metal-binding</keyword>
<dbReference type="InterPro" id="IPR036396">
    <property type="entry name" value="Cyt_P450_sf"/>
</dbReference>
<dbReference type="AlphaFoldDB" id="A0A699Z4B9"/>
<feature type="compositionally biased region" description="Low complexity" evidence="9">
    <location>
        <begin position="161"/>
        <end position="176"/>
    </location>
</feature>
<evidence type="ECO:0000256" key="3">
    <source>
        <dbReference type="ARBA" id="ARBA00022723"/>
    </source>
</evidence>
<feature type="compositionally biased region" description="Low complexity" evidence="9">
    <location>
        <begin position="137"/>
        <end position="150"/>
    </location>
</feature>
<keyword evidence="5 7" id="KW-0408">Iron</keyword>
<organism evidence="10 11">
    <name type="scientific">Haematococcus lacustris</name>
    <name type="common">Green alga</name>
    <name type="synonym">Haematococcus pluvialis</name>
    <dbReference type="NCBI Taxonomy" id="44745"/>
    <lineage>
        <taxon>Eukaryota</taxon>
        <taxon>Viridiplantae</taxon>
        <taxon>Chlorophyta</taxon>
        <taxon>core chlorophytes</taxon>
        <taxon>Chlorophyceae</taxon>
        <taxon>CS clade</taxon>
        <taxon>Chlamydomonadales</taxon>
        <taxon>Haematococcaceae</taxon>
        <taxon>Haematococcus</taxon>
    </lineage>
</organism>
<dbReference type="GO" id="GO:0016705">
    <property type="term" value="F:oxidoreductase activity, acting on paired donors, with incorporation or reduction of molecular oxygen"/>
    <property type="evidence" value="ECO:0007669"/>
    <property type="project" value="InterPro"/>
</dbReference>
<dbReference type="InterPro" id="IPR017972">
    <property type="entry name" value="Cyt_P450_CS"/>
</dbReference>
<evidence type="ECO:0000256" key="7">
    <source>
        <dbReference type="PIRSR" id="PIRSR602401-1"/>
    </source>
</evidence>
<dbReference type="InterPro" id="IPR050196">
    <property type="entry name" value="Cytochrome_P450_Monoox"/>
</dbReference>
<comment type="cofactor">
    <cofactor evidence="7">
        <name>heme</name>
        <dbReference type="ChEBI" id="CHEBI:30413"/>
    </cofactor>
</comment>
<evidence type="ECO:0000313" key="10">
    <source>
        <dbReference type="EMBL" id="GFH16410.1"/>
    </source>
</evidence>
<dbReference type="PROSITE" id="PS00086">
    <property type="entry name" value="CYTOCHROME_P450"/>
    <property type="match status" value="1"/>
</dbReference>
<comment type="similarity">
    <text evidence="1 8">Belongs to the cytochrome P450 family.</text>
</comment>
<evidence type="ECO:0000256" key="8">
    <source>
        <dbReference type="RuleBase" id="RU000461"/>
    </source>
</evidence>
<dbReference type="InterPro" id="IPR001128">
    <property type="entry name" value="Cyt_P450"/>
</dbReference>
<dbReference type="PANTHER" id="PTHR24291:SF50">
    <property type="entry name" value="BIFUNCTIONAL ALBAFLAVENONE MONOOXYGENASE_TERPENE SYNTHASE"/>
    <property type="match status" value="1"/>
</dbReference>
<gene>
    <name evidence="10" type="ORF">HaLaN_12825</name>
</gene>
<dbReference type="Pfam" id="PF00067">
    <property type="entry name" value="p450"/>
    <property type="match status" value="1"/>
</dbReference>
<evidence type="ECO:0000256" key="5">
    <source>
        <dbReference type="ARBA" id="ARBA00023004"/>
    </source>
</evidence>
<evidence type="ECO:0008006" key="12">
    <source>
        <dbReference type="Google" id="ProtNLM"/>
    </source>
</evidence>
<dbReference type="GO" id="GO:0004497">
    <property type="term" value="F:monooxygenase activity"/>
    <property type="evidence" value="ECO:0007669"/>
    <property type="project" value="UniProtKB-KW"/>
</dbReference>
<protein>
    <recommendedName>
        <fullName evidence="12">Cytochrome P450</fullName>
    </recommendedName>
</protein>
<evidence type="ECO:0000256" key="6">
    <source>
        <dbReference type="ARBA" id="ARBA00023033"/>
    </source>
</evidence>
<dbReference type="Proteomes" id="UP000485058">
    <property type="component" value="Unassembled WGS sequence"/>
</dbReference>
<dbReference type="InterPro" id="IPR002401">
    <property type="entry name" value="Cyt_P450_E_grp-I"/>
</dbReference>
<evidence type="ECO:0000256" key="9">
    <source>
        <dbReference type="SAM" id="MobiDB-lite"/>
    </source>
</evidence>
<sequence>MKQGLEAARTDLGPISLTYLYSQRHVQHVLQDSRGLYTKSDVDRRALGLLIGNSISLGMGGQEAAAASGCPMRTLTLAATPPAPTAAAARLAETAGAPPSLQPVRSGSAAAGSEASPHQHLDLAGCPARHVEVAQPGAAAQPAMAQHSGAGQQAATPQPLASGQQAGGAKQAGGTAPPRQAGQQQRDLLDMLLLARNEDGSALGDSELRDEVMTMVTAGHETSANVLAWAMYQLALHPEAVHQAVAEVHAVCGPGPEAVQPHHLPKLRWDVEGQQERGDGVQYLEAVLQETLRLHPPVWAFDRQAAQQDELPGGVQIVQGSYILLSPYALHRQPDLFPEPDAFKPERFLEGGSAAALPRFQYIPFGGGGRSCIGSTFAMYEMKSQADSVIENIGGMVAWYELN</sequence>
<dbReference type="EMBL" id="BLLF01000994">
    <property type="protein sequence ID" value="GFH16410.1"/>
    <property type="molecule type" value="Genomic_DNA"/>
</dbReference>
<comment type="caution">
    <text evidence="10">The sequence shown here is derived from an EMBL/GenBank/DDBJ whole genome shotgun (WGS) entry which is preliminary data.</text>
</comment>
<dbReference type="PRINTS" id="PR00385">
    <property type="entry name" value="P450"/>
</dbReference>
<accession>A0A699Z4B9</accession>
<keyword evidence="11" id="KW-1185">Reference proteome</keyword>
<name>A0A699Z4B9_HAELA</name>
<dbReference type="Gene3D" id="1.10.630.10">
    <property type="entry name" value="Cytochrome P450"/>
    <property type="match status" value="1"/>
</dbReference>
<evidence type="ECO:0000256" key="1">
    <source>
        <dbReference type="ARBA" id="ARBA00010617"/>
    </source>
</evidence>
<dbReference type="GO" id="GO:0005506">
    <property type="term" value="F:iron ion binding"/>
    <property type="evidence" value="ECO:0007669"/>
    <property type="project" value="InterPro"/>
</dbReference>
<proteinExistence type="inferred from homology"/>
<feature type="region of interest" description="Disordered" evidence="9">
    <location>
        <begin position="137"/>
        <end position="183"/>
    </location>
</feature>
<feature type="compositionally biased region" description="Low complexity" evidence="9">
    <location>
        <begin position="106"/>
        <end position="116"/>
    </location>
</feature>
<evidence type="ECO:0000313" key="11">
    <source>
        <dbReference type="Proteomes" id="UP000485058"/>
    </source>
</evidence>
<dbReference type="GO" id="GO:0020037">
    <property type="term" value="F:heme binding"/>
    <property type="evidence" value="ECO:0007669"/>
    <property type="project" value="InterPro"/>
</dbReference>